<name>A0AAU9JM08_9CILI</name>
<protein>
    <submittedName>
        <fullName evidence="2">Uncharacterized protein</fullName>
    </submittedName>
</protein>
<dbReference type="AlphaFoldDB" id="A0AAU9JM08"/>
<dbReference type="Proteomes" id="UP001162131">
    <property type="component" value="Unassembled WGS sequence"/>
</dbReference>
<evidence type="ECO:0000313" key="2">
    <source>
        <dbReference type="EMBL" id="CAG9328936.1"/>
    </source>
</evidence>
<dbReference type="EMBL" id="CAJZBQ010000047">
    <property type="protein sequence ID" value="CAG9328936.1"/>
    <property type="molecule type" value="Genomic_DNA"/>
</dbReference>
<evidence type="ECO:0000313" key="3">
    <source>
        <dbReference type="Proteomes" id="UP001162131"/>
    </source>
</evidence>
<gene>
    <name evidence="2" type="ORF">BSTOLATCC_MIC47775</name>
</gene>
<keyword evidence="3" id="KW-1185">Reference proteome</keyword>
<dbReference type="PANTHER" id="PTHR43215:SF14">
    <property type="entry name" value="RADIAL SPOKE HEAD 1 HOMOLOG"/>
    <property type="match status" value="1"/>
</dbReference>
<reference evidence="2" key="1">
    <citation type="submission" date="2021-09" db="EMBL/GenBank/DDBJ databases">
        <authorList>
            <consortium name="AG Swart"/>
            <person name="Singh M."/>
            <person name="Singh A."/>
            <person name="Seah K."/>
            <person name="Emmerich C."/>
        </authorList>
    </citation>
    <scope>NUCLEOTIDE SEQUENCE</scope>
    <source>
        <strain evidence="2">ATCC30299</strain>
    </source>
</reference>
<sequence>MEDSSQASPRSLTSNVSPGKFPLFPHKVFSPTQKAHQKRFFQHRLTKLETMFIDHLPIIPKSSHFRRESENLALSRLKNKQTPDIKNTSFSDELKIALKHISVSPTKERKHEKKLTYPKIQIRFRSIEDTEISNFIQAMFTNEPTPFRKSELTVEPESIDIRAAEKLLQEANKIVKNGIKKKQVSQEIGGAIEEFWKSNISRNEFVRWDLFEESFICFLETYMVCDMATLRKVNWKKLLQKIYGNLGKKSDNFSLWPKSITIENPIVYEEKLVWLTDWINYIQAGELLEAIKSSLEDTPTYISNIRKGETYKFACGSIYKGEWREGKREGSGNFMFASGESYQGNFVRGLREDYGTFKGHRYLYKGEFKKDRFHGYGKIKFPDDSTFEGLWNKGKMKNGTYNWNSGWVYKGEMLNNKFDGTGKLIFPDGSKHKGTWKSGKLCGEGKITNNEGLVIKGVFNEGQIQGEGMLECRDYKYNGEIKNLLPHGTGIIEWINGNEYSGKFFEGKMHGEGCLKENTGDTYTGTFNMNIKHERGKIKFADGGVYEGEISNGEFHGKGVLYYPEGHEYKKYEGLFEDGVFHKEGILEYSNGSIYRGEWEMGEKNGKGIFKTSEFIYEGGFYEGKFNGFGEYRNGKAFCLGTWINGVPDGRAEVKDWDGNLYVGIFNRGEPANRHKLESAFLKTICSNSK</sequence>
<dbReference type="PANTHER" id="PTHR43215">
    <property type="entry name" value="RADIAL SPOKE HEAD 1 HOMOLOG"/>
    <property type="match status" value="1"/>
</dbReference>
<proteinExistence type="predicted"/>
<keyword evidence="1" id="KW-0677">Repeat</keyword>
<organism evidence="2 3">
    <name type="scientific">Blepharisma stoltei</name>
    <dbReference type="NCBI Taxonomy" id="1481888"/>
    <lineage>
        <taxon>Eukaryota</taxon>
        <taxon>Sar</taxon>
        <taxon>Alveolata</taxon>
        <taxon>Ciliophora</taxon>
        <taxon>Postciliodesmatophora</taxon>
        <taxon>Heterotrichea</taxon>
        <taxon>Heterotrichida</taxon>
        <taxon>Blepharismidae</taxon>
        <taxon>Blepharisma</taxon>
    </lineage>
</organism>
<evidence type="ECO:0000256" key="1">
    <source>
        <dbReference type="ARBA" id="ARBA00022737"/>
    </source>
</evidence>
<dbReference type="SUPFAM" id="SSF82185">
    <property type="entry name" value="Histone H3 K4-specific methyltransferase SET7/9 N-terminal domain"/>
    <property type="match status" value="3"/>
</dbReference>
<dbReference type="Pfam" id="PF02493">
    <property type="entry name" value="MORN"/>
    <property type="match status" value="12"/>
</dbReference>
<dbReference type="InterPro" id="IPR003409">
    <property type="entry name" value="MORN"/>
</dbReference>
<dbReference type="SMART" id="SM00698">
    <property type="entry name" value="MORN"/>
    <property type="match status" value="12"/>
</dbReference>
<accession>A0AAU9JM08</accession>
<comment type="caution">
    <text evidence="2">The sequence shown here is derived from an EMBL/GenBank/DDBJ whole genome shotgun (WGS) entry which is preliminary data.</text>
</comment>
<dbReference type="Gene3D" id="2.20.110.10">
    <property type="entry name" value="Histone H3 K4-specific methyltransferase SET7/9 N-terminal domain"/>
    <property type="match status" value="4"/>
</dbReference>